<organism evidence="2 3">
    <name type="scientific">Lasiosphaeria miniovina</name>
    <dbReference type="NCBI Taxonomy" id="1954250"/>
    <lineage>
        <taxon>Eukaryota</taxon>
        <taxon>Fungi</taxon>
        <taxon>Dikarya</taxon>
        <taxon>Ascomycota</taxon>
        <taxon>Pezizomycotina</taxon>
        <taxon>Sordariomycetes</taxon>
        <taxon>Sordariomycetidae</taxon>
        <taxon>Sordariales</taxon>
        <taxon>Lasiosphaeriaceae</taxon>
        <taxon>Lasiosphaeria</taxon>
    </lineage>
</organism>
<dbReference type="GeneID" id="85317720"/>
<evidence type="ECO:0000313" key="2">
    <source>
        <dbReference type="EMBL" id="KAK0712378.1"/>
    </source>
</evidence>
<dbReference type="Proteomes" id="UP001172101">
    <property type="component" value="Unassembled WGS sequence"/>
</dbReference>
<evidence type="ECO:0000313" key="3">
    <source>
        <dbReference type="Proteomes" id="UP001172101"/>
    </source>
</evidence>
<keyword evidence="3" id="KW-1185">Reference proteome</keyword>
<accession>A0AA40AB51</accession>
<gene>
    <name evidence="2" type="ORF">B0T26DRAFT_336239</name>
</gene>
<proteinExistence type="predicted"/>
<dbReference type="AlphaFoldDB" id="A0AA40AB51"/>
<protein>
    <submittedName>
        <fullName evidence="2">Uncharacterized protein</fullName>
    </submittedName>
</protein>
<feature type="region of interest" description="Disordered" evidence="1">
    <location>
        <begin position="1"/>
        <end position="40"/>
    </location>
</feature>
<reference evidence="2" key="1">
    <citation type="submission" date="2023-06" db="EMBL/GenBank/DDBJ databases">
        <title>Genome-scale phylogeny and comparative genomics of the fungal order Sordariales.</title>
        <authorList>
            <consortium name="Lawrence Berkeley National Laboratory"/>
            <person name="Hensen N."/>
            <person name="Bonometti L."/>
            <person name="Westerberg I."/>
            <person name="Brannstrom I.O."/>
            <person name="Guillou S."/>
            <person name="Cros-Aarteil S."/>
            <person name="Calhoun S."/>
            <person name="Haridas S."/>
            <person name="Kuo A."/>
            <person name="Mondo S."/>
            <person name="Pangilinan J."/>
            <person name="Riley R."/>
            <person name="LaButti K."/>
            <person name="Andreopoulos B."/>
            <person name="Lipzen A."/>
            <person name="Chen C."/>
            <person name="Yanf M."/>
            <person name="Daum C."/>
            <person name="Ng V."/>
            <person name="Clum A."/>
            <person name="Steindorff A."/>
            <person name="Ohm R."/>
            <person name="Martin F."/>
            <person name="Silar P."/>
            <person name="Natvig D."/>
            <person name="Lalanne C."/>
            <person name="Gautier V."/>
            <person name="Ament-velasquez S.L."/>
            <person name="Kruys A."/>
            <person name="Hutchinson M.I."/>
            <person name="Powell A.J."/>
            <person name="Barry K."/>
            <person name="Miller A.N."/>
            <person name="Grigoriev I.V."/>
            <person name="Debuchy R."/>
            <person name="Gladieux P."/>
            <person name="Thoren M.H."/>
            <person name="Johannesson H."/>
        </authorList>
    </citation>
    <scope>NUCLEOTIDE SEQUENCE</scope>
    <source>
        <strain evidence="2">SMH2392-1A</strain>
    </source>
</reference>
<sequence>MSNRQRTHNPVNCETQKQTDPARPLERASGGGTQGKPATPWRKDQIHWRVGCDCCLMAATVTGVVNGLGLNISSAGVLRVVCSRQVGREVGGGIAESSVRNCRQESALEDTRGVLERNWWTGMHLEEARLPGRGANIYSTQFSEHGFPYYLDVLPYSRAGDAAAGAGGEPSAKELGDCSRILFVRRSFVAVTGLLVRLLGEVALGPVQVVGL</sequence>
<dbReference type="RefSeq" id="XP_060293701.1">
    <property type="nucleotide sequence ID" value="XM_060434450.1"/>
</dbReference>
<evidence type="ECO:0000256" key="1">
    <source>
        <dbReference type="SAM" id="MobiDB-lite"/>
    </source>
</evidence>
<feature type="compositionally biased region" description="Polar residues" evidence="1">
    <location>
        <begin position="1"/>
        <end position="19"/>
    </location>
</feature>
<comment type="caution">
    <text evidence="2">The sequence shown here is derived from an EMBL/GenBank/DDBJ whole genome shotgun (WGS) entry which is preliminary data.</text>
</comment>
<dbReference type="EMBL" id="JAUIRO010000005">
    <property type="protein sequence ID" value="KAK0712378.1"/>
    <property type="molecule type" value="Genomic_DNA"/>
</dbReference>
<name>A0AA40AB51_9PEZI</name>